<accession>A0A8G1EGU6</accession>
<evidence type="ECO:0000313" key="2">
    <source>
        <dbReference type="Proteomes" id="UP000826709"/>
    </source>
</evidence>
<dbReference type="KEGG" id="mfk:E2N92_12560"/>
<evidence type="ECO:0000313" key="1">
    <source>
        <dbReference type="EMBL" id="QYZ80203.1"/>
    </source>
</evidence>
<sequence>MALLCLCIAIALMAAPASAAGTTYVEVTKYADNNYSTVDRSENLSYTYLKSLDGDVVSNGDIYMQGPVFLDEWIDAGLNENDYNNWDQTEEGVNLVSYGGHNGTSLKNIVSEVGGMTTGDEIAIRSVGSKTYTMWFNATHVNSQNSRLGDLVLTWWDSVYGDVPTWGDGMRLYFYNTTDNNFTNWDMHEALPSWYWKYWVNKTDNSAYPSAKGLSVKQVNTIDIYPPHRYDFATGGDTVEYAYEGGVTGVPSASNVPNTPFASTANIASDDNQVVSISAPTDQYAAQRFVFNVTESASNIEKLAVTWNGTGTHASTPGADLYIWNSSSYELLQGSTSGSEVTLTGEETSSISNYVVNGNVTVLAKQKGATDRDTSSTLSTDYVKLVVTHHHTN</sequence>
<dbReference type="RefSeq" id="WP_220681515.1">
    <property type="nucleotide sequence ID" value="NZ_CP037968.1"/>
</dbReference>
<protein>
    <recommendedName>
        <fullName evidence="3">DUF3344 domain-containing protein</fullName>
    </recommendedName>
</protein>
<dbReference type="AlphaFoldDB" id="A0A8G1EGU6"/>
<dbReference type="Proteomes" id="UP000826709">
    <property type="component" value="Chromosome"/>
</dbReference>
<dbReference type="OrthoDB" id="112102at2157"/>
<dbReference type="EMBL" id="CP037968">
    <property type="protein sequence ID" value="QYZ80203.1"/>
    <property type="molecule type" value="Genomic_DNA"/>
</dbReference>
<gene>
    <name evidence="1" type="ORF">E2N92_12560</name>
</gene>
<reference evidence="1" key="2">
    <citation type="submission" date="2019-03" db="EMBL/GenBank/DDBJ databases">
        <authorList>
            <person name="Chen S.-C."/>
            <person name="Wu S.-Y."/>
            <person name="Lai M.-C."/>
        </authorList>
    </citation>
    <scope>NUCLEOTIDE SEQUENCE</scope>
    <source>
        <strain evidence="1">ML15</strain>
    </source>
</reference>
<reference evidence="1" key="1">
    <citation type="journal article" date="2005" name="Int. J. Syst. Evol. Microbiol.">
        <title>Methanofollis formosanus sp. nov., isolated from a fish pond.</title>
        <authorList>
            <person name="Wu S.Y."/>
            <person name="Chen S.C."/>
            <person name="Lai M.C."/>
        </authorList>
    </citation>
    <scope>NUCLEOTIDE SEQUENCE</scope>
    <source>
        <strain evidence="1">ML15</strain>
    </source>
</reference>
<name>A0A8G1EGU6_9EURY</name>
<proteinExistence type="predicted"/>
<organism evidence="1 2">
    <name type="scientific">Methanofollis formosanus</name>
    <dbReference type="NCBI Taxonomy" id="299308"/>
    <lineage>
        <taxon>Archaea</taxon>
        <taxon>Methanobacteriati</taxon>
        <taxon>Methanobacteriota</taxon>
        <taxon>Stenosarchaea group</taxon>
        <taxon>Methanomicrobia</taxon>
        <taxon>Methanomicrobiales</taxon>
        <taxon>Methanomicrobiaceae</taxon>
        <taxon>Methanofollis</taxon>
    </lineage>
</organism>
<keyword evidence="2" id="KW-1185">Reference proteome</keyword>
<evidence type="ECO:0008006" key="3">
    <source>
        <dbReference type="Google" id="ProtNLM"/>
    </source>
</evidence>